<organism evidence="5 6">
    <name type="scientific">Nocardia amikacinitolerans</name>
    <dbReference type="NCBI Taxonomy" id="756689"/>
    <lineage>
        <taxon>Bacteria</taxon>
        <taxon>Bacillati</taxon>
        <taxon>Actinomycetota</taxon>
        <taxon>Actinomycetes</taxon>
        <taxon>Mycobacteriales</taxon>
        <taxon>Nocardiaceae</taxon>
        <taxon>Nocardia</taxon>
    </lineage>
</organism>
<dbReference type="STRING" id="1379680.GCA_001612615_01125"/>
<sequence>MTINSTQEQAPTRESGTETVTVLGLGMMGHALAKTFQRNGYRTVVWNRTATKAADLVEDGATLAESARDAVAAGRLLIVCLSDYDSVHEILDPLDGALDGRVLVNLTSGTSAQARQTAEWAARQGCGYLDGAILGVPAAIGSTDAEIIYSGPRAAFDTHEKVLQNLGRTTYLGADHGLSSLHDVAILNLMWGILNAFLHSAALLGAAGVRADAFAPLATRGVGTVGDWLTGYAQQIDARDYPVLDATIHTHVATMEHVVEECEAAGVSAEIPRFVKTLADRAVSAGRGDEGYAALIELFRKDSVTPR</sequence>
<dbReference type="OrthoDB" id="4029976at2"/>
<dbReference type="InterPro" id="IPR015815">
    <property type="entry name" value="HIBADH-related"/>
</dbReference>
<accession>A0A285LW84</accession>
<dbReference type="Gene3D" id="3.40.50.720">
    <property type="entry name" value="NAD(P)-binding Rossmann-like Domain"/>
    <property type="match status" value="1"/>
</dbReference>
<dbReference type="GO" id="GO:0003677">
    <property type="term" value="F:DNA binding"/>
    <property type="evidence" value="ECO:0007669"/>
    <property type="project" value="TreeGrafter"/>
</dbReference>
<dbReference type="PIRSF" id="PIRSF000103">
    <property type="entry name" value="HIBADH"/>
    <property type="match status" value="1"/>
</dbReference>
<dbReference type="SUPFAM" id="SSF48179">
    <property type="entry name" value="6-phosphogluconate dehydrogenase C-terminal domain-like"/>
    <property type="match status" value="1"/>
</dbReference>
<evidence type="ECO:0000259" key="4">
    <source>
        <dbReference type="Pfam" id="PF21761"/>
    </source>
</evidence>
<evidence type="ECO:0000256" key="1">
    <source>
        <dbReference type="ARBA" id="ARBA00009080"/>
    </source>
</evidence>
<dbReference type="Pfam" id="PF21761">
    <property type="entry name" value="RedAm-like_C"/>
    <property type="match status" value="1"/>
</dbReference>
<dbReference type="GO" id="GO:0050661">
    <property type="term" value="F:NADP binding"/>
    <property type="evidence" value="ECO:0007669"/>
    <property type="project" value="InterPro"/>
</dbReference>
<dbReference type="GO" id="GO:0140673">
    <property type="term" value="P:transcription elongation-coupled chromatin remodeling"/>
    <property type="evidence" value="ECO:0007669"/>
    <property type="project" value="TreeGrafter"/>
</dbReference>
<keyword evidence="6" id="KW-1185">Reference proteome</keyword>
<dbReference type="RefSeq" id="WP_097247938.1">
    <property type="nucleotide sequence ID" value="NZ_OBEG01000008.1"/>
</dbReference>
<dbReference type="GO" id="GO:0016491">
    <property type="term" value="F:oxidoreductase activity"/>
    <property type="evidence" value="ECO:0007669"/>
    <property type="project" value="UniProtKB-KW"/>
</dbReference>
<gene>
    <name evidence="5" type="ORF">SAMN04244553_6189</name>
</gene>
<dbReference type="InterPro" id="IPR048666">
    <property type="entry name" value="RedAm-like_C"/>
</dbReference>
<proteinExistence type="inferred from homology"/>
<evidence type="ECO:0000259" key="3">
    <source>
        <dbReference type="Pfam" id="PF03446"/>
    </source>
</evidence>
<feature type="domain" description="NADPH-dependent reductive aminase-like C-terminal" evidence="4">
    <location>
        <begin position="175"/>
        <end position="301"/>
    </location>
</feature>
<protein>
    <submittedName>
        <fullName evidence="5">3-hydroxyisobutyrate dehydrogenase</fullName>
    </submittedName>
</protein>
<dbReference type="PANTHER" id="PTHR43580">
    <property type="entry name" value="OXIDOREDUCTASE GLYR1-RELATED"/>
    <property type="match status" value="1"/>
</dbReference>
<feature type="domain" description="6-phosphogluconate dehydrogenase NADP-binding" evidence="3">
    <location>
        <begin position="20"/>
        <end position="171"/>
    </location>
</feature>
<dbReference type="AlphaFoldDB" id="A0A285LW84"/>
<evidence type="ECO:0000256" key="2">
    <source>
        <dbReference type="ARBA" id="ARBA00023002"/>
    </source>
</evidence>
<keyword evidence="2" id="KW-0560">Oxidoreductase</keyword>
<evidence type="ECO:0000313" key="5">
    <source>
        <dbReference type="EMBL" id="SNY89182.1"/>
    </source>
</evidence>
<reference evidence="5 6" key="1">
    <citation type="submission" date="2017-09" db="EMBL/GenBank/DDBJ databases">
        <authorList>
            <person name="Ehlers B."/>
            <person name="Leendertz F.H."/>
        </authorList>
    </citation>
    <scope>NUCLEOTIDE SEQUENCE [LARGE SCALE GENOMIC DNA]</scope>
    <source>
        <strain evidence="5 6">DSM 45537</strain>
    </source>
</reference>
<dbReference type="InterPro" id="IPR051265">
    <property type="entry name" value="HIBADH-related_NP60_sf"/>
</dbReference>
<dbReference type="GO" id="GO:0000785">
    <property type="term" value="C:chromatin"/>
    <property type="evidence" value="ECO:0007669"/>
    <property type="project" value="TreeGrafter"/>
</dbReference>
<dbReference type="GO" id="GO:0031491">
    <property type="term" value="F:nucleosome binding"/>
    <property type="evidence" value="ECO:0007669"/>
    <property type="project" value="TreeGrafter"/>
</dbReference>
<dbReference type="InterPro" id="IPR036291">
    <property type="entry name" value="NAD(P)-bd_dom_sf"/>
</dbReference>
<dbReference type="EMBL" id="OBEG01000008">
    <property type="protein sequence ID" value="SNY89182.1"/>
    <property type="molecule type" value="Genomic_DNA"/>
</dbReference>
<dbReference type="InterPro" id="IPR006115">
    <property type="entry name" value="6PGDH_NADP-bd"/>
</dbReference>
<comment type="similarity">
    <text evidence="1">Belongs to the HIBADH-related family.</text>
</comment>
<dbReference type="InterPro" id="IPR013328">
    <property type="entry name" value="6PGD_dom2"/>
</dbReference>
<dbReference type="InterPro" id="IPR008927">
    <property type="entry name" value="6-PGluconate_DH-like_C_sf"/>
</dbReference>
<dbReference type="Proteomes" id="UP000219565">
    <property type="component" value="Unassembled WGS sequence"/>
</dbReference>
<evidence type="ECO:0000313" key="6">
    <source>
        <dbReference type="Proteomes" id="UP000219565"/>
    </source>
</evidence>
<dbReference type="Pfam" id="PF03446">
    <property type="entry name" value="NAD_binding_2"/>
    <property type="match status" value="1"/>
</dbReference>
<name>A0A285LW84_9NOCA</name>
<dbReference type="SUPFAM" id="SSF51735">
    <property type="entry name" value="NAD(P)-binding Rossmann-fold domains"/>
    <property type="match status" value="1"/>
</dbReference>
<dbReference type="PANTHER" id="PTHR43580:SF2">
    <property type="entry name" value="CYTOKINE-LIKE NUCLEAR FACTOR N-PAC"/>
    <property type="match status" value="1"/>
</dbReference>
<dbReference type="Gene3D" id="1.10.1040.10">
    <property type="entry name" value="N-(1-d-carboxylethyl)-l-norvaline Dehydrogenase, domain 2"/>
    <property type="match status" value="1"/>
</dbReference>